<name>A0A0F9U6Q0_9ZZZZ</name>
<evidence type="ECO:0000313" key="2">
    <source>
        <dbReference type="EMBL" id="KKN88880.1"/>
    </source>
</evidence>
<feature type="domain" description="Zinc-ribbon" evidence="1">
    <location>
        <begin position="251"/>
        <end position="271"/>
    </location>
</feature>
<accession>A0A0F9U6Q0</accession>
<dbReference type="EMBL" id="LAZR01000125">
    <property type="protein sequence ID" value="KKN88880.1"/>
    <property type="molecule type" value="Genomic_DNA"/>
</dbReference>
<protein>
    <recommendedName>
        <fullName evidence="1">Zinc-ribbon domain-containing protein</fullName>
    </recommendedName>
</protein>
<organism evidence="2">
    <name type="scientific">marine sediment metagenome</name>
    <dbReference type="NCBI Taxonomy" id="412755"/>
    <lineage>
        <taxon>unclassified sequences</taxon>
        <taxon>metagenomes</taxon>
        <taxon>ecological metagenomes</taxon>
    </lineage>
</organism>
<proteinExistence type="predicted"/>
<gene>
    <name evidence="2" type="ORF">LCGC14_0244870</name>
</gene>
<sequence>MASKIKSLKVIEIIRDGDYFWQTDAKIPATMQTKLGWKEVDDGIFEVHRPPRSGRAAYGREVESFGFKIKRTEQQKVIAPPVLEDEEKSEGENRLQLYLDAKDEAAQAKETSDDMRDELKDWMVAHAAPKDPAHADARIAQIGKYKVHNSWVNGRETKWDDRDHKPVGDWAIGEGCADELVQVIIHRTVTFSDYEENGIPDGFEGNISIDPDVYDFYVRTGAVPKEIHDTFEARGKGYYGVKVYETKDTSCTNCGSKVAKTAKFCGECGTKQA</sequence>
<dbReference type="InterPro" id="IPR026870">
    <property type="entry name" value="Zinc_ribbon_dom"/>
</dbReference>
<dbReference type="AlphaFoldDB" id="A0A0F9U6Q0"/>
<evidence type="ECO:0000259" key="1">
    <source>
        <dbReference type="Pfam" id="PF13240"/>
    </source>
</evidence>
<dbReference type="Pfam" id="PF13240">
    <property type="entry name" value="Zn_Ribbon_1"/>
    <property type="match status" value="1"/>
</dbReference>
<comment type="caution">
    <text evidence="2">The sequence shown here is derived from an EMBL/GenBank/DDBJ whole genome shotgun (WGS) entry which is preliminary data.</text>
</comment>
<reference evidence="2" key="1">
    <citation type="journal article" date="2015" name="Nature">
        <title>Complex archaea that bridge the gap between prokaryotes and eukaryotes.</title>
        <authorList>
            <person name="Spang A."/>
            <person name="Saw J.H."/>
            <person name="Jorgensen S.L."/>
            <person name="Zaremba-Niedzwiedzka K."/>
            <person name="Martijn J."/>
            <person name="Lind A.E."/>
            <person name="van Eijk R."/>
            <person name="Schleper C."/>
            <person name="Guy L."/>
            <person name="Ettema T.J."/>
        </authorList>
    </citation>
    <scope>NUCLEOTIDE SEQUENCE</scope>
</reference>